<proteinExistence type="predicted"/>
<dbReference type="GO" id="GO:0008168">
    <property type="term" value="F:methyltransferase activity"/>
    <property type="evidence" value="ECO:0007669"/>
    <property type="project" value="UniProtKB-KW"/>
</dbReference>
<dbReference type="EMBL" id="BKCP01011292">
    <property type="protein sequence ID" value="GER54533.1"/>
    <property type="molecule type" value="Genomic_DNA"/>
</dbReference>
<organism evidence="2 3">
    <name type="scientific">Striga asiatica</name>
    <name type="common">Asiatic witchweed</name>
    <name type="synonym">Buchnera asiatica</name>
    <dbReference type="NCBI Taxonomy" id="4170"/>
    <lineage>
        <taxon>Eukaryota</taxon>
        <taxon>Viridiplantae</taxon>
        <taxon>Streptophyta</taxon>
        <taxon>Embryophyta</taxon>
        <taxon>Tracheophyta</taxon>
        <taxon>Spermatophyta</taxon>
        <taxon>Magnoliopsida</taxon>
        <taxon>eudicotyledons</taxon>
        <taxon>Gunneridae</taxon>
        <taxon>Pentapetalae</taxon>
        <taxon>asterids</taxon>
        <taxon>lamiids</taxon>
        <taxon>Lamiales</taxon>
        <taxon>Orobanchaceae</taxon>
        <taxon>Buchnereae</taxon>
        <taxon>Striga</taxon>
    </lineage>
</organism>
<feature type="region of interest" description="Disordered" evidence="1">
    <location>
        <begin position="187"/>
        <end position="212"/>
    </location>
</feature>
<evidence type="ECO:0000313" key="2">
    <source>
        <dbReference type="EMBL" id="GER54533.1"/>
    </source>
</evidence>
<keyword evidence="2" id="KW-0689">Ribosomal protein</keyword>
<dbReference type="AlphaFoldDB" id="A0A5A7R9X5"/>
<keyword evidence="3" id="KW-1185">Reference proteome</keyword>
<dbReference type="GO" id="GO:0032259">
    <property type="term" value="P:methylation"/>
    <property type="evidence" value="ECO:0007669"/>
    <property type="project" value="UniProtKB-KW"/>
</dbReference>
<evidence type="ECO:0000256" key="1">
    <source>
        <dbReference type="SAM" id="MobiDB-lite"/>
    </source>
</evidence>
<keyword evidence="2" id="KW-0489">Methyltransferase</keyword>
<reference evidence="3" key="1">
    <citation type="journal article" date="2019" name="Curr. Biol.">
        <title>Genome Sequence of Striga asiatica Provides Insight into the Evolution of Plant Parasitism.</title>
        <authorList>
            <person name="Yoshida S."/>
            <person name="Kim S."/>
            <person name="Wafula E.K."/>
            <person name="Tanskanen J."/>
            <person name="Kim Y.M."/>
            <person name="Honaas L."/>
            <person name="Yang Z."/>
            <person name="Spallek T."/>
            <person name="Conn C.E."/>
            <person name="Ichihashi Y."/>
            <person name="Cheong K."/>
            <person name="Cui S."/>
            <person name="Der J.P."/>
            <person name="Gundlach H."/>
            <person name="Jiao Y."/>
            <person name="Hori C."/>
            <person name="Ishida J.K."/>
            <person name="Kasahara H."/>
            <person name="Kiba T."/>
            <person name="Kim M.S."/>
            <person name="Koo N."/>
            <person name="Laohavisit A."/>
            <person name="Lee Y.H."/>
            <person name="Lumba S."/>
            <person name="McCourt P."/>
            <person name="Mortimer J.C."/>
            <person name="Mutuku J.M."/>
            <person name="Nomura T."/>
            <person name="Sasaki-Sekimoto Y."/>
            <person name="Seto Y."/>
            <person name="Wang Y."/>
            <person name="Wakatake T."/>
            <person name="Sakakibara H."/>
            <person name="Demura T."/>
            <person name="Yamaguchi S."/>
            <person name="Yoneyama K."/>
            <person name="Manabe R.I."/>
            <person name="Nelson D.C."/>
            <person name="Schulman A.H."/>
            <person name="Timko M.P."/>
            <person name="dePamphilis C.W."/>
            <person name="Choi D."/>
            <person name="Shirasu K."/>
        </authorList>
    </citation>
    <scope>NUCLEOTIDE SEQUENCE [LARGE SCALE GENOMIC DNA]</scope>
    <source>
        <strain evidence="3">cv. UVA1</strain>
    </source>
</reference>
<keyword evidence="2" id="KW-0687">Ribonucleoprotein</keyword>
<comment type="caution">
    <text evidence="2">The sequence shown here is derived from an EMBL/GenBank/DDBJ whole genome shotgun (WGS) entry which is preliminary data.</text>
</comment>
<dbReference type="GO" id="GO:0005840">
    <property type="term" value="C:ribosome"/>
    <property type="evidence" value="ECO:0007669"/>
    <property type="project" value="UniProtKB-KW"/>
</dbReference>
<protein>
    <submittedName>
        <fullName evidence="2">Ribosomal protein L11 methyltransferase</fullName>
    </submittedName>
</protein>
<sequence>MACGCVPPSSAMASRQLHRRERCFPLSELKPVQCKDLGGKLGDTDYKGIGILPCVDPTVKNTGVGNGYECAGNWTVIDFSFFNILESQVLWLWILPEEILITQQEISVIVLIRLVTSCYSGAARILCIVIMEAQCTSRDKNTNNGITLELFIPTSQESTFSSTIATAKLLPSTSFTFSLGCPLKKSSPFSKSATVNPSDHHRPNSYRPHQPQVPLGFVRLRSQVRKSETKMLTLKK</sequence>
<evidence type="ECO:0000313" key="3">
    <source>
        <dbReference type="Proteomes" id="UP000325081"/>
    </source>
</evidence>
<gene>
    <name evidence="2" type="ORF">STAS_32145</name>
</gene>
<accession>A0A5A7R9X5</accession>
<keyword evidence="2" id="KW-0808">Transferase</keyword>
<name>A0A5A7R9X5_STRAF</name>
<dbReference type="Proteomes" id="UP000325081">
    <property type="component" value="Unassembled WGS sequence"/>
</dbReference>
<feature type="compositionally biased region" description="Polar residues" evidence="1">
    <location>
        <begin position="187"/>
        <end position="197"/>
    </location>
</feature>